<dbReference type="PANTHER" id="PTHR30298:SF0">
    <property type="entry name" value="PROTEIN YBFL-RELATED"/>
    <property type="match status" value="1"/>
</dbReference>
<organism evidence="3 4">
    <name type="scientific">Pseudoalteromonas holothuriae</name>
    <dbReference type="NCBI Taxonomy" id="2963714"/>
    <lineage>
        <taxon>Bacteria</taxon>
        <taxon>Pseudomonadati</taxon>
        <taxon>Pseudomonadota</taxon>
        <taxon>Gammaproteobacteria</taxon>
        <taxon>Alteromonadales</taxon>
        <taxon>Pseudoalteromonadaceae</taxon>
        <taxon>Pseudoalteromonas</taxon>
    </lineage>
</organism>
<dbReference type="GO" id="GO:0006313">
    <property type="term" value="P:DNA transposition"/>
    <property type="evidence" value="ECO:0007669"/>
    <property type="project" value="InterPro"/>
</dbReference>
<dbReference type="Proteomes" id="UP001152467">
    <property type="component" value="Unassembled WGS sequence"/>
</dbReference>
<feature type="domain" description="H repeat-associated protein N-terminal" evidence="2">
    <location>
        <begin position="1"/>
        <end position="65"/>
    </location>
</feature>
<comment type="caution">
    <text evidence="3">The sequence shown here is derived from an EMBL/GenBank/DDBJ whole genome shotgun (WGS) entry which is preliminary data.</text>
</comment>
<dbReference type="GO" id="GO:0004803">
    <property type="term" value="F:transposase activity"/>
    <property type="evidence" value="ECO:0007669"/>
    <property type="project" value="InterPro"/>
</dbReference>
<dbReference type="GO" id="GO:0003677">
    <property type="term" value="F:DNA binding"/>
    <property type="evidence" value="ECO:0007669"/>
    <property type="project" value="InterPro"/>
</dbReference>
<reference evidence="3" key="1">
    <citation type="submission" date="2022-07" db="EMBL/GenBank/DDBJ databases">
        <authorList>
            <person name="Criscuolo A."/>
        </authorList>
    </citation>
    <scope>NUCLEOTIDE SEQUENCE</scope>
    <source>
        <strain evidence="3">CIP111854</strain>
    </source>
</reference>
<dbReference type="InterPro" id="IPR032806">
    <property type="entry name" value="YbfD_N"/>
</dbReference>
<sequence>MFVSLCGIIAGAQGWSDIRDYAEGHLEWFQKHGFLVDGVPADDTIARTLSRIDPEQFQFCFANWMRDIQKNTSGELIAIDGKTLRSSYHRDDRSATIHMVNAFACANKLVLGQIKTADKSNEITAIPELLDMLDVSGALVSIDAMGCQTDIAEKIIDKGGGYLLALKANQSTLFEAVKRAFKAQRQQPMDGIIIEQNKGRIEARIYYTQDASALTEQFPQWSQLRTLGMSIGFRATKGKESELSYRYHISSANLNEQQLANGVRHHWQIENSLHWVLDVSMNEDNCQIYQDNGAENLAVLRQLALNMLRQEPSKLSIPKKQKKAWMKTEYLEAILTAGITAG</sequence>
<evidence type="ECO:0000313" key="3">
    <source>
        <dbReference type="EMBL" id="CAH9049579.1"/>
    </source>
</evidence>
<dbReference type="NCBIfam" id="NF033564">
    <property type="entry name" value="transpos_ISAs1"/>
    <property type="match status" value="1"/>
</dbReference>
<dbReference type="InterPro" id="IPR051698">
    <property type="entry name" value="Transposase_11-like"/>
</dbReference>
<dbReference type="AlphaFoldDB" id="A0A9W4QQW6"/>
<accession>A0A9W4QQW6</accession>
<gene>
    <name evidence="3" type="ORF">PSECIP111854_00224</name>
</gene>
<protein>
    <submittedName>
        <fullName evidence="3">ISAs1 family transposase ISSod22</fullName>
    </submittedName>
</protein>
<evidence type="ECO:0000259" key="2">
    <source>
        <dbReference type="Pfam" id="PF13808"/>
    </source>
</evidence>
<dbReference type="PANTHER" id="PTHR30298">
    <property type="entry name" value="H REPEAT-ASSOCIATED PREDICTED TRANSPOSASE"/>
    <property type="match status" value="1"/>
</dbReference>
<proteinExistence type="predicted"/>
<keyword evidence="4" id="KW-1185">Reference proteome</keyword>
<dbReference type="Pfam" id="PF13808">
    <property type="entry name" value="DDE_Tnp_1_assoc"/>
    <property type="match status" value="1"/>
</dbReference>
<evidence type="ECO:0000259" key="1">
    <source>
        <dbReference type="Pfam" id="PF01609"/>
    </source>
</evidence>
<dbReference type="InterPro" id="IPR047647">
    <property type="entry name" value="ISAs1_transpos"/>
</dbReference>
<dbReference type="EMBL" id="CAMAPC010000001">
    <property type="protein sequence ID" value="CAH9049579.1"/>
    <property type="molecule type" value="Genomic_DNA"/>
</dbReference>
<dbReference type="Pfam" id="PF01609">
    <property type="entry name" value="DDE_Tnp_1"/>
    <property type="match status" value="1"/>
</dbReference>
<name>A0A9W4QQW6_9GAMM</name>
<feature type="domain" description="Transposase IS4-like" evidence="1">
    <location>
        <begin position="74"/>
        <end position="307"/>
    </location>
</feature>
<evidence type="ECO:0000313" key="4">
    <source>
        <dbReference type="Proteomes" id="UP001152467"/>
    </source>
</evidence>
<dbReference type="InterPro" id="IPR002559">
    <property type="entry name" value="Transposase_11"/>
</dbReference>